<dbReference type="AlphaFoldDB" id="A0AAE1KGD0"/>
<evidence type="ECO:0000313" key="3">
    <source>
        <dbReference type="Proteomes" id="UP001286313"/>
    </source>
</evidence>
<comment type="caution">
    <text evidence="2">The sequence shown here is derived from an EMBL/GenBank/DDBJ whole genome shotgun (WGS) entry which is preliminary data.</text>
</comment>
<reference evidence="2" key="1">
    <citation type="submission" date="2023-10" db="EMBL/GenBank/DDBJ databases">
        <title>Genome assemblies of two species of porcelain crab, Petrolisthes cinctipes and Petrolisthes manimaculis (Anomura: Porcellanidae).</title>
        <authorList>
            <person name="Angst P."/>
        </authorList>
    </citation>
    <scope>NUCLEOTIDE SEQUENCE</scope>
    <source>
        <strain evidence="2">PB745_01</strain>
        <tissue evidence="2">Gill</tissue>
    </source>
</reference>
<gene>
    <name evidence="2" type="ORF">Pcinc_022700</name>
</gene>
<feature type="region of interest" description="Disordered" evidence="1">
    <location>
        <begin position="1"/>
        <end position="56"/>
    </location>
</feature>
<protein>
    <submittedName>
        <fullName evidence="2">Uncharacterized protein</fullName>
    </submittedName>
</protein>
<proteinExistence type="predicted"/>
<name>A0AAE1KGD0_PETCI</name>
<dbReference type="EMBL" id="JAWQEG010002402">
    <property type="protein sequence ID" value="KAK3872212.1"/>
    <property type="molecule type" value="Genomic_DNA"/>
</dbReference>
<evidence type="ECO:0000256" key="1">
    <source>
        <dbReference type="SAM" id="MobiDB-lite"/>
    </source>
</evidence>
<accession>A0AAE1KGD0</accession>
<keyword evidence="3" id="KW-1185">Reference proteome</keyword>
<evidence type="ECO:0000313" key="2">
    <source>
        <dbReference type="EMBL" id="KAK3872212.1"/>
    </source>
</evidence>
<dbReference type="Proteomes" id="UP001286313">
    <property type="component" value="Unassembled WGS sequence"/>
</dbReference>
<organism evidence="2 3">
    <name type="scientific">Petrolisthes cinctipes</name>
    <name type="common">Flat porcelain crab</name>
    <dbReference type="NCBI Taxonomy" id="88211"/>
    <lineage>
        <taxon>Eukaryota</taxon>
        <taxon>Metazoa</taxon>
        <taxon>Ecdysozoa</taxon>
        <taxon>Arthropoda</taxon>
        <taxon>Crustacea</taxon>
        <taxon>Multicrustacea</taxon>
        <taxon>Malacostraca</taxon>
        <taxon>Eumalacostraca</taxon>
        <taxon>Eucarida</taxon>
        <taxon>Decapoda</taxon>
        <taxon>Pleocyemata</taxon>
        <taxon>Anomura</taxon>
        <taxon>Galatheoidea</taxon>
        <taxon>Porcellanidae</taxon>
        <taxon>Petrolisthes</taxon>
    </lineage>
</organism>
<feature type="compositionally biased region" description="Polar residues" evidence="1">
    <location>
        <begin position="41"/>
        <end position="50"/>
    </location>
</feature>
<feature type="compositionally biased region" description="Basic and acidic residues" evidence="1">
    <location>
        <begin position="29"/>
        <end position="40"/>
    </location>
</feature>
<sequence>MLTSSGEVTSKGRREIAPGEGEEEWNQAVERRIEMEDKTWQENTTYNEHPSGQPRMGKELVHWQTVTNLITSFSFPLKEDLSRIRRSRQWGEEEEEEEQGKCVVEEAITGWRRQWDEEEEEEELGKCVVEEAITGWRRQWDEEEEEQGKCVVEEAITGWRRQWEEEEEQGKCVVGEAITGWRRQLEEEEEEQEKCVVEEAITGWRRRRSKENVW</sequence>